<accession>A0A6P1M6U7</accession>
<comment type="subcellular location">
    <subcellularLocation>
        <location evidence="1">Cell outer membrane</location>
    </subcellularLocation>
</comment>
<dbReference type="SUPFAM" id="SSF56954">
    <property type="entry name" value="Outer membrane efflux proteins (OEP)"/>
    <property type="match status" value="1"/>
</dbReference>
<name>A0A6P1M6U7_9BACT</name>
<evidence type="ECO:0000313" key="8">
    <source>
        <dbReference type="EMBL" id="QHI68314.1"/>
    </source>
</evidence>
<dbReference type="GO" id="GO:0009279">
    <property type="term" value="C:cell outer membrane"/>
    <property type="evidence" value="ECO:0007669"/>
    <property type="project" value="UniProtKB-SubCell"/>
</dbReference>
<dbReference type="Gene3D" id="1.20.1600.10">
    <property type="entry name" value="Outer membrane efflux proteins (OEP)"/>
    <property type="match status" value="1"/>
</dbReference>
<dbReference type="InterPro" id="IPR051906">
    <property type="entry name" value="TolC-like"/>
</dbReference>
<dbReference type="GO" id="GO:0015288">
    <property type="term" value="F:porin activity"/>
    <property type="evidence" value="ECO:0007669"/>
    <property type="project" value="TreeGrafter"/>
</dbReference>
<dbReference type="PANTHER" id="PTHR30026">
    <property type="entry name" value="OUTER MEMBRANE PROTEIN TOLC"/>
    <property type="match status" value="1"/>
</dbReference>
<evidence type="ECO:0000256" key="3">
    <source>
        <dbReference type="ARBA" id="ARBA00022448"/>
    </source>
</evidence>
<organism evidence="8 9">
    <name type="scientific">Tichowtungia aerotolerans</name>
    <dbReference type="NCBI Taxonomy" id="2697043"/>
    <lineage>
        <taxon>Bacteria</taxon>
        <taxon>Pseudomonadati</taxon>
        <taxon>Kiritimatiellota</taxon>
        <taxon>Tichowtungiia</taxon>
        <taxon>Tichowtungiales</taxon>
        <taxon>Tichowtungiaceae</taxon>
        <taxon>Tichowtungia</taxon>
    </lineage>
</organism>
<keyword evidence="6" id="KW-0472">Membrane</keyword>
<dbReference type="InterPro" id="IPR003423">
    <property type="entry name" value="OMP_efflux"/>
</dbReference>
<reference evidence="8 9" key="1">
    <citation type="submission" date="2020-01" db="EMBL/GenBank/DDBJ databases">
        <title>Ponticoccus aerotolerans gen. nov., sp. nov., an anaerobic bacterium and proposal of Ponticoccusceae fam. nov., Ponticoccusles ord. nov. and Ponticoccuse classis nov. in the phylum Kiritimatiellaeota.</title>
        <authorList>
            <person name="Zhou L.Y."/>
            <person name="Du Z.J."/>
        </authorList>
    </citation>
    <scope>NUCLEOTIDE SEQUENCE [LARGE SCALE GENOMIC DNA]</scope>
    <source>
        <strain evidence="8 9">S-5007</strain>
    </source>
</reference>
<evidence type="ECO:0000313" key="9">
    <source>
        <dbReference type="Proteomes" id="UP000464954"/>
    </source>
</evidence>
<gene>
    <name evidence="8" type="ORF">GT409_02190</name>
</gene>
<evidence type="ECO:0000256" key="7">
    <source>
        <dbReference type="ARBA" id="ARBA00023237"/>
    </source>
</evidence>
<evidence type="ECO:0000256" key="6">
    <source>
        <dbReference type="ARBA" id="ARBA00023136"/>
    </source>
</evidence>
<keyword evidence="3" id="KW-0813">Transport</keyword>
<evidence type="ECO:0000256" key="1">
    <source>
        <dbReference type="ARBA" id="ARBA00004442"/>
    </source>
</evidence>
<dbReference type="GO" id="GO:1990281">
    <property type="term" value="C:efflux pump complex"/>
    <property type="evidence" value="ECO:0007669"/>
    <property type="project" value="TreeGrafter"/>
</dbReference>
<keyword evidence="9" id="KW-1185">Reference proteome</keyword>
<keyword evidence="5" id="KW-0812">Transmembrane</keyword>
<dbReference type="Pfam" id="PF02321">
    <property type="entry name" value="OEP"/>
    <property type="match status" value="2"/>
</dbReference>
<evidence type="ECO:0000256" key="2">
    <source>
        <dbReference type="ARBA" id="ARBA00007613"/>
    </source>
</evidence>
<dbReference type="PROSITE" id="PS51257">
    <property type="entry name" value="PROKAR_LIPOPROTEIN"/>
    <property type="match status" value="1"/>
</dbReference>
<comment type="similarity">
    <text evidence="2">Belongs to the outer membrane factor (OMF) (TC 1.B.17) family.</text>
</comment>
<dbReference type="PANTHER" id="PTHR30026:SF20">
    <property type="entry name" value="OUTER MEMBRANE PROTEIN TOLC"/>
    <property type="match status" value="1"/>
</dbReference>
<dbReference type="AlphaFoldDB" id="A0A6P1M6U7"/>
<keyword evidence="4" id="KW-1134">Transmembrane beta strand</keyword>
<protein>
    <submittedName>
        <fullName evidence="8">TolC family protein</fullName>
    </submittedName>
</protein>
<sequence length="473" mass="52359">MKKRLYRHVVFAVAAGLALTGCVSSSDVRQEISSARTQAFREWEEQRKTSDGDAPLVSGQLSLEDALKLSLAHNKALLAATEARGIARGQLLSSYSGLLPAISLLGSYTRHDDDAYDQNAMGSLDEYSSGIRITQPVFRGGAARAELRRAQLQACSNDEYIRQITEETLLSVASNYYHALLARQLLTVAEDAVASAEAYLNEVTCKRDSGLATEYSVLRARVDVALYQAQMIQQRSRLNVLTTQLLTEMGVQQDSCVELSGTLVYRPMKPVFEQAMELAYQNRPDLGRVQANVRMSEEAIRLAAGRYWPQVNAFATGGWARPDPYESSRDAWGSQAAAGVCVEWPLFDGLLREGRMVESKAALRQSQFELLDAQERAALQIRQAILKLRDTEEFVESQRMNLQLAREGLRLAEIGYRNGVNTEVDITDARSALTRAMGLHYQAICDHAVARLMLQSACGMLSEGDEFKGVTDE</sequence>
<dbReference type="KEGG" id="taer:GT409_02190"/>
<dbReference type="Proteomes" id="UP000464954">
    <property type="component" value="Chromosome"/>
</dbReference>
<dbReference type="RefSeq" id="WP_160626515.1">
    <property type="nucleotide sequence ID" value="NZ_CP047593.1"/>
</dbReference>
<dbReference type="GO" id="GO:0015562">
    <property type="term" value="F:efflux transmembrane transporter activity"/>
    <property type="evidence" value="ECO:0007669"/>
    <property type="project" value="InterPro"/>
</dbReference>
<keyword evidence="7" id="KW-0998">Cell outer membrane</keyword>
<evidence type="ECO:0000256" key="5">
    <source>
        <dbReference type="ARBA" id="ARBA00022692"/>
    </source>
</evidence>
<evidence type="ECO:0000256" key="4">
    <source>
        <dbReference type="ARBA" id="ARBA00022452"/>
    </source>
</evidence>
<dbReference type="EMBL" id="CP047593">
    <property type="protein sequence ID" value="QHI68314.1"/>
    <property type="molecule type" value="Genomic_DNA"/>
</dbReference>
<proteinExistence type="inferred from homology"/>